<evidence type="ECO:0000256" key="1">
    <source>
        <dbReference type="SAM" id="Phobius"/>
    </source>
</evidence>
<proteinExistence type="predicted"/>
<protein>
    <submittedName>
        <fullName evidence="2">Uncharacterized protein</fullName>
    </submittedName>
</protein>
<dbReference type="AlphaFoldDB" id="A0A2P2PVW7"/>
<reference evidence="2" key="1">
    <citation type="submission" date="2018-02" db="EMBL/GenBank/DDBJ databases">
        <title>Rhizophora mucronata_Transcriptome.</title>
        <authorList>
            <person name="Meera S.P."/>
            <person name="Sreeshan A."/>
            <person name="Augustine A."/>
        </authorList>
    </citation>
    <scope>NUCLEOTIDE SEQUENCE</scope>
    <source>
        <tissue evidence="2">Leaf</tissue>
    </source>
</reference>
<organism evidence="2">
    <name type="scientific">Rhizophora mucronata</name>
    <name type="common">Asiatic mangrove</name>
    <dbReference type="NCBI Taxonomy" id="61149"/>
    <lineage>
        <taxon>Eukaryota</taxon>
        <taxon>Viridiplantae</taxon>
        <taxon>Streptophyta</taxon>
        <taxon>Embryophyta</taxon>
        <taxon>Tracheophyta</taxon>
        <taxon>Spermatophyta</taxon>
        <taxon>Magnoliopsida</taxon>
        <taxon>eudicotyledons</taxon>
        <taxon>Gunneridae</taxon>
        <taxon>Pentapetalae</taxon>
        <taxon>rosids</taxon>
        <taxon>fabids</taxon>
        <taxon>Malpighiales</taxon>
        <taxon>Rhizophoraceae</taxon>
        <taxon>Rhizophora</taxon>
    </lineage>
</organism>
<evidence type="ECO:0000313" key="2">
    <source>
        <dbReference type="EMBL" id="MBX58876.1"/>
    </source>
</evidence>
<accession>A0A2P2PVW7</accession>
<keyword evidence="1" id="KW-0812">Transmembrane</keyword>
<keyword evidence="1" id="KW-0472">Membrane</keyword>
<dbReference type="EMBL" id="GGEC01078392">
    <property type="protein sequence ID" value="MBX58876.1"/>
    <property type="molecule type" value="Transcribed_RNA"/>
</dbReference>
<sequence>MPQCVNLVFSNNYMITCVICIIFACVASPSFFSFVFSPKKLFYCGYMTHINWS</sequence>
<name>A0A2P2PVW7_RHIMU</name>
<keyword evidence="1" id="KW-1133">Transmembrane helix</keyword>
<feature type="transmembrane region" description="Helical" evidence="1">
    <location>
        <begin position="12"/>
        <end position="36"/>
    </location>
</feature>